<evidence type="ECO:0000313" key="6">
    <source>
        <dbReference type="EMBL" id="MCI3278377.1"/>
    </source>
</evidence>
<dbReference type="Pfam" id="PF13377">
    <property type="entry name" value="Peripla_BP_3"/>
    <property type="match status" value="1"/>
</dbReference>
<evidence type="ECO:0000256" key="1">
    <source>
        <dbReference type="ARBA" id="ARBA00023015"/>
    </source>
</evidence>
<dbReference type="SMART" id="SM00354">
    <property type="entry name" value="HTH_LACI"/>
    <property type="match status" value="1"/>
</dbReference>
<organism evidence="6 7">
    <name type="scientific">Streptomyces cylindrosporus</name>
    <dbReference type="NCBI Taxonomy" id="2927583"/>
    <lineage>
        <taxon>Bacteria</taxon>
        <taxon>Bacillati</taxon>
        <taxon>Actinomycetota</taxon>
        <taxon>Actinomycetes</taxon>
        <taxon>Kitasatosporales</taxon>
        <taxon>Streptomycetaceae</taxon>
        <taxon>Streptomyces</taxon>
    </lineage>
</organism>
<keyword evidence="7" id="KW-1185">Reference proteome</keyword>
<feature type="compositionally biased region" description="Basic and acidic residues" evidence="4">
    <location>
        <begin position="311"/>
        <end position="328"/>
    </location>
</feature>
<dbReference type="CDD" id="cd06267">
    <property type="entry name" value="PBP1_LacI_sugar_binding-like"/>
    <property type="match status" value="1"/>
</dbReference>
<evidence type="ECO:0000313" key="7">
    <source>
        <dbReference type="Proteomes" id="UP001165269"/>
    </source>
</evidence>
<dbReference type="RefSeq" id="WP_242777282.1">
    <property type="nucleotide sequence ID" value="NZ_JALDAY010000019.1"/>
</dbReference>
<dbReference type="EMBL" id="JALDAY010000019">
    <property type="protein sequence ID" value="MCI3278377.1"/>
    <property type="molecule type" value="Genomic_DNA"/>
</dbReference>
<feature type="region of interest" description="Disordered" evidence="4">
    <location>
        <begin position="311"/>
        <end position="346"/>
    </location>
</feature>
<reference evidence="6" key="1">
    <citation type="submission" date="2022-03" db="EMBL/GenBank/DDBJ databases">
        <title>Streptomyces 7R015 and 7R016 isolated from Barleria lupulina in Thailand.</title>
        <authorList>
            <person name="Kanchanasin P."/>
            <person name="Phongsopitanun W."/>
            <person name="Tanasupawat S."/>
        </authorList>
    </citation>
    <scope>NUCLEOTIDE SEQUENCE</scope>
    <source>
        <strain evidence="6">7R015</strain>
    </source>
</reference>
<keyword evidence="3" id="KW-0804">Transcription</keyword>
<dbReference type="SUPFAM" id="SSF53822">
    <property type="entry name" value="Periplasmic binding protein-like I"/>
    <property type="match status" value="1"/>
</dbReference>
<feature type="compositionally biased region" description="Low complexity" evidence="4">
    <location>
        <begin position="330"/>
        <end position="339"/>
    </location>
</feature>
<name>A0ABS9YM94_9ACTN</name>
<dbReference type="SUPFAM" id="SSF47413">
    <property type="entry name" value="lambda repressor-like DNA-binding domains"/>
    <property type="match status" value="1"/>
</dbReference>
<dbReference type="CDD" id="cd01392">
    <property type="entry name" value="HTH_LacI"/>
    <property type="match status" value="1"/>
</dbReference>
<feature type="domain" description="HTH lacI-type" evidence="5">
    <location>
        <begin position="1"/>
        <end position="53"/>
    </location>
</feature>
<dbReference type="Pfam" id="PF00356">
    <property type="entry name" value="LacI"/>
    <property type="match status" value="1"/>
</dbReference>
<sequence>MSTVAEKAGVSTKTVSNVVNGTGSYSPETEQRVRAAIEELGYHINPFARGLRSRRTDTIALVLPNLYQPFYAEFAEQVIRSPETQGLKVVLESTRGDAGRERAVLSSHRELVDGVIYVPHALGPEQYLPLPFARPTVVLGERPAEAAQLGLDYVETADEQGAHAVVGHLLAQGRRRIAVIGERPGPWAGARRLRGYRTALAEAGVDYDESLVIGVDDADLWSSGVAGATRLLRTRVRFDALFCFHDVVAVGALSVLARSGIAVPDDVALAGFDDIEAARFASPPLTTVDLGRESIARTAVALLRSRMDREDSRELPGRRESTGFDLRVRASSTTTPAPTESGVTAR</sequence>
<dbReference type="InterPro" id="IPR028082">
    <property type="entry name" value="Peripla_BP_I"/>
</dbReference>
<dbReference type="Gene3D" id="3.40.50.2300">
    <property type="match status" value="2"/>
</dbReference>
<gene>
    <name evidence="6" type="ORF">MQP27_45665</name>
</gene>
<proteinExistence type="predicted"/>
<dbReference type="PROSITE" id="PS50932">
    <property type="entry name" value="HTH_LACI_2"/>
    <property type="match status" value="1"/>
</dbReference>
<evidence type="ECO:0000256" key="3">
    <source>
        <dbReference type="ARBA" id="ARBA00023163"/>
    </source>
</evidence>
<keyword evidence="1" id="KW-0805">Transcription regulation</keyword>
<dbReference type="InterPro" id="IPR000843">
    <property type="entry name" value="HTH_LacI"/>
</dbReference>
<accession>A0ABS9YM94</accession>
<dbReference type="Proteomes" id="UP001165269">
    <property type="component" value="Unassembled WGS sequence"/>
</dbReference>
<keyword evidence="2" id="KW-0238">DNA-binding</keyword>
<dbReference type="InterPro" id="IPR046335">
    <property type="entry name" value="LacI/GalR-like_sensor"/>
</dbReference>
<evidence type="ECO:0000256" key="4">
    <source>
        <dbReference type="SAM" id="MobiDB-lite"/>
    </source>
</evidence>
<comment type="caution">
    <text evidence="6">The sequence shown here is derived from an EMBL/GenBank/DDBJ whole genome shotgun (WGS) entry which is preliminary data.</text>
</comment>
<dbReference type="Gene3D" id="1.10.260.40">
    <property type="entry name" value="lambda repressor-like DNA-binding domains"/>
    <property type="match status" value="1"/>
</dbReference>
<dbReference type="InterPro" id="IPR010982">
    <property type="entry name" value="Lambda_DNA-bd_dom_sf"/>
</dbReference>
<evidence type="ECO:0000256" key="2">
    <source>
        <dbReference type="ARBA" id="ARBA00023125"/>
    </source>
</evidence>
<protein>
    <submittedName>
        <fullName evidence="6">LacI family transcriptional regulator</fullName>
    </submittedName>
</protein>
<evidence type="ECO:0000259" key="5">
    <source>
        <dbReference type="PROSITE" id="PS50932"/>
    </source>
</evidence>